<accession>A0ACB8R9Z0</accession>
<evidence type="ECO:0000313" key="1">
    <source>
        <dbReference type="EMBL" id="KAI0040946.1"/>
    </source>
</evidence>
<reference evidence="1" key="2">
    <citation type="journal article" date="2022" name="New Phytol.">
        <title>Evolutionary transition to the ectomycorrhizal habit in the genomes of a hyperdiverse lineage of mushroom-forming fungi.</title>
        <authorList>
            <person name="Looney B."/>
            <person name="Miyauchi S."/>
            <person name="Morin E."/>
            <person name="Drula E."/>
            <person name="Courty P.E."/>
            <person name="Kohler A."/>
            <person name="Kuo A."/>
            <person name="LaButti K."/>
            <person name="Pangilinan J."/>
            <person name="Lipzen A."/>
            <person name="Riley R."/>
            <person name="Andreopoulos W."/>
            <person name="He G."/>
            <person name="Johnson J."/>
            <person name="Nolan M."/>
            <person name="Tritt A."/>
            <person name="Barry K.W."/>
            <person name="Grigoriev I.V."/>
            <person name="Nagy L.G."/>
            <person name="Hibbett D."/>
            <person name="Henrissat B."/>
            <person name="Matheny P.B."/>
            <person name="Labbe J."/>
            <person name="Martin F.M."/>
        </authorList>
    </citation>
    <scope>NUCLEOTIDE SEQUENCE</scope>
    <source>
        <strain evidence="1">FP105234-sp</strain>
    </source>
</reference>
<proteinExistence type="predicted"/>
<sequence length="467" mass="52224">MQTREIPPEIWQTIFDWAIVLPGALEVDPPYPLPVDLVRQYQDITDPDGGIRAQSRVVTCARLRLVCRSWSSMMLPRLYEYVYVATPRAIRALAQALQSSDPGTQALSPGSGLSLGSRIKHVKVVLYHTTGGTRGQDPDLARRDFSAILTLEYQDLEAIFGRAHNLEVLELFASVSGPSMLNADSGLTTALGTLCSRSLRRLAFRPGFNGCPLVSDIGNVLVDTPHLRALWFPPPTHLDCGWDVPSPLTELSFLAMNIDFFLAFGKHDGHTHKHQPPYPHLQRLLCHVYDGLDVRAHIIDVFAGFIRWHGPQLTSVDFVRDWGPASDVLPYISVLARYCPNLTHLGLYVENWTGLFPLPDIPASVTTLSLHFRVLPKSGSHTYGLLDGLVDIHSASLRHVRICGEWQVYGWFWGQIASGNPDFKTKLESYSFSLQDADGEPLLRSPQVLKHRRLKRPLPDIEHDISL</sequence>
<protein>
    <submittedName>
        <fullName evidence="1">Uncharacterized protein</fullName>
    </submittedName>
</protein>
<dbReference type="Proteomes" id="UP000814033">
    <property type="component" value="Unassembled WGS sequence"/>
</dbReference>
<gene>
    <name evidence="1" type="ORF">FA95DRAFT_792573</name>
</gene>
<name>A0ACB8R9Z0_9AGAM</name>
<comment type="caution">
    <text evidence="1">The sequence shown here is derived from an EMBL/GenBank/DDBJ whole genome shotgun (WGS) entry which is preliminary data.</text>
</comment>
<keyword evidence="2" id="KW-1185">Reference proteome</keyword>
<organism evidence="1 2">
    <name type="scientific">Auriscalpium vulgare</name>
    <dbReference type="NCBI Taxonomy" id="40419"/>
    <lineage>
        <taxon>Eukaryota</taxon>
        <taxon>Fungi</taxon>
        <taxon>Dikarya</taxon>
        <taxon>Basidiomycota</taxon>
        <taxon>Agaricomycotina</taxon>
        <taxon>Agaricomycetes</taxon>
        <taxon>Russulales</taxon>
        <taxon>Auriscalpiaceae</taxon>
        <taxon>Auriscalpium</taxon>
    </lineage>
</organism>
<reference evidence="1" key="1">
    <citation type="submission" date="2021-02" db="EMBL/GenBank/DDBJ databases">
        <authorList>
            <consortium name="DOE Joint Genome Institute"/>
            <person name="Ahrendt S."/>
            <person name="Looney B.P."/>
            <person name="Miyauchi S."/>
            <person name="Morin E."/>
            <person name="Drula E."/>
            <person name="Courty P.E."/>
            <person name="Chicoki N."/>
            <person name="Fauchery L."/>
            <person name="Kohler A."/>
            <person name="Kuo A."/>
            <person name="Labutti K."/>
            <person name="Pangilinan J."/>
            <person name="Lipzen A."/>
            <person name="Riley R."/>
            <person name="Andreopoulos W."/>
            <person name="He G."/>
            <person name="Johnson J."/>
            <person name="Barry K.W."/>
            <person name="Grigoriev I.V."/>
            <person name="Nagy L."/>
            <person name="Hibbett D."/>
            <person name="Henrissat B."/>
            <person name="Matheny P.B."/>
            <person name="Labbe J."/>
            <person name="Martin F."/>
        </authorList>
    </citation>
    <scope>NUCLEOTIDE SEQUENCE</scope>
    <source>
        <strain evidence="1">FP105234-sp</strain>
    </source>
</reference>
<dbReference type="EMBL" id="MU276156">
    <property type="protein sequence ID" value="KAI0040946.1"/>
    <property type="molecule type" value="Genomic_DNA"/>
</dbReference>
<evidence type="ECO:0000313" key="2">
    <source>
        <dbReference type="Proteomes" id="UP000814033"/>
    </source>
</evidence>